<dbReference type="InterPro" id="IPR001128">
    <property type="entry name" value="Cyt_P450"/>
</dbReference>
<dbReference type="PANTHER" id="PTHR24291:SF50">
    <property type="entry name" value="BIFUNCTIONAL ALBAFLAVENONE MONOOXYGENASE_TERPENE SYNTHASE"/>
    <property type="match status" value="1"/>
</dbReference>
<dbReference type="PRINTS" id="PR00385">
    <property type="entry name" value="P450"/>
</dbReference>
<keyword evidence="10" id="KW-1185">Reference proteome</keyword>
<evidence type="ECO:0000256" key="8">
    <source>
        <dbReference type="RuleBase" id="RU000461"/>
    </source>
</evidence>
<comment type="caution">
    <text evidence="9">The sequence shown here is derived from an EMBL/GenBank/DDBJ whole genome shotgun (WGS) entry which is preliminary data.</text>
</comment>
<evidence type="ECO:0000256" key="6">
    <source>
        <dbReference type="ARBA" id="ARBA00023033"/>
    </source>
</evidence>
<accession>A0A318S3I7</accession>
<dbReference type="GO" id="GO:0020037">
    <property type="term" value="F:heme binding"/>
    <property type="evidence" value="ECO:0007669"/>
    <property type="project" value="InterPro"/>
</dbReference>
<dbReference type="PANTHER" id="PTHR24291">
    <property type="entry name" value="CYTOCHROME P450 FAMILY 4"/>
    <property type="match status" value="1"/>
</dbReference>
<dbReference type="Pfam" id="PF00067">
    <property type="entry name" value="p450"/>
    <property type="match status" value="1"/>
</dbReference>
<dbReference type="InterPro" id="IPR017972">
    <property type="entry name" value="Cyt_P450_CS"/>
</dbReference>
<evidence type="ECO:0000256" key="5">
    <source>
        <dbReference type="ARBA" id="ARBA00023004"/>
    </source>
</evidence>
<proteinExistence type="inferred from homology"/>
<dbReference type="SUPFAM" id="SSF48264">
    <property type="entry name" value="Cytochrome P450"/>
    <property type="match status" value="1"/>
</dbReference>
<evidence type="ECO:0000256" key="4">
    <source>
        <dbReference type="ARBA" id="ARBA00023002"/>
    </source>
</evidence>
<dbReference type="InterPro" id="IPR036396">
    <property type="entry name" value="Cyt_P450_sf"/>
</dbReference>
<evidence type="ECO:0000313" key="10">
    <source>
        <dbReference type="Proteomes" id="UP000248326"/>
    </source>
</evidence>
<organism evidence="9 10">
    <name type="scientific">Deinococcus yavapaiensis KR-236</name>
    <dbReference type="NCBI Taxonomy" id="694435"/>
    <lineage>
        <taxon>Bacteria</taxon>
        <taxon>Thermotogati</taxon>
        <taxon>Deinococcota</taxon>
        <taxon>Deinococci</taxon>
        <taxon>Deinococcales</taxon>
        <taxon>Deinococcaceae</taxon>
        <taxon>Deinococcus</taxon>
    </lineage>
</organism>
<dbReference type="GO" id="GO:0005506">
    <property type="term" value="F:iron ion binding"/>
    <property type="evidence" value="ECO:0007669"/>
    <property type="project" value="InterPro"/>
</dbReference>
<evidence type="ECO:0000256" key="1">
    <source>
        <dbReference type="ARBA" id="ARBA00010617"/>
    </source>
</evidence>
<keyword evidence="4 8" id="KW-0560">Oxidoreductase</keyword>
<dbReference type="InterPro" id="IPR050196">
    <property type="entry name" value="Cytochrome_P450_Monoox"/>
</dbReference>
<dbReference type="PROSITE" id="PS00086">
    <property type="entry name" value="CYTOCHROME_P450"/>
    <property type="match status" value="1"/>
</dbReference>
<keyword evidence="5 7" id="KW-0408">Iron</keyword>
<sequence length="449" mass="50432">MNVTPPSASPLPRPFAFPRVGHLPFLALDTLGFLRRAAKTHGDVVDIRFGRHLTVLLSNPADIETAHLLSGREFDKGLAGDPVLDALIGRGLLTSEGEFWRRQRRLAQPAFHKARIEGYAGAMVAYAERLARTWRPGDVRDVHADMMGLTLEIVAKTLFDAEPSTEALHTVGEALDVVLRENERQWRGMLFLVPPLLAESRRRVTDAVRRLNAVVRDIIDERHAHPGDRGDLLSMLLEARDDEGLGMTDAQLFDEVKTILLAGHETTANLLSWTWMLLASHPSAESRLHAELDEVLQSRAPTLADLPKLAFTTAVTKEVLRLYPPAWSVQRRTVNAWTLRGHILPPGTPLLISQYVVHRDERWFEAPDEFRPDRWLETNFERRLPKYAYFPFGGGPRVCIGQAFAQMEATLLLAVLATRFRLRSTGAVPLEASITLRPKKGLVMRLHGR</sequence>
<dbReference type="PRINTS" id="PR00463">
    <property type="entry name" value="EP450I"/>
</dbReference>
<keyword evidence="3 7" id="KW-0479">Metal-binding</keyword>
<dbReference type="GO" id="GO:0004497">
    <property type="term" value="F:monooxygenase activity"/>
    <property type="evidence" value="ECO:0007669"/>
    <property type="project" value="UniProtKB-KW"/>
</dbReference>
<dbReference type="CDD" id="cd20620">
    <property type="entry name" value="CYP132-like"/>
    <property type="match status" value="1"/>
</dbReference>
<comment type="cofactor">
    <cofactor evidence="7">
        <name>heme</name>
        <dbReference type="ChEBI" id="CHEBI:30413"/>
    </cofactor>
</comment>
<comment type="similarity">
    <text evidence="1 8">Belongs to the cytochrome P450 family.</text>
</comment>
<evidence type="ECO:0000256" key="2">
    <source>
        <dbReference type="ARBA" id="ARBA00022617"/>
    </source>
</evidence>
<reference evidence="9 10" key="1">
    <citation type="submission" date="2018-06" db="EMBL/GenBank/DDBJ databases">
        <title>Genomic Encyclopedia of Type Strains, Phase IV (KMG-IV): sequencing the most valuable type-strain genomes for metagenomic binning, comparative biology and taxonomic classification.</title>
        <authorList>
            <person name="Goeker M."/>
        </authorList>
    </citation>
    <scope>NUCLEOTIDE SEQUENCE [LARGE SCALE GENOMIC DNA]</scope>
    <source>
        <strain evidence="9 10">DSM 18048</strain>
    </source>
</reference>
<feature type="binding site" description="axial binding residue" evidence="7">
    <location>
        <position position="399"/>
    </location>
    <ligand>
        <name>heme</name>
        <dbReference type="ChEBI" id="CHEBI:30413"/>
    </ligand>
    <ligandPart>
        <name>Fe</name>
        <dbReference type="ChEBI" id="CHEBI:18248"/>
    </ligandPart>
</feature>
<evidence type="ECO:0000256" key="3">
    <source>
        <dbReference type="ARBA" id="ARBA00022723"/>
    </source>
</evidence>
<protein>
    <submittedName>
        <fullName evidence="9">Cytochrome P450</fullName>
    </submittedName>
</protein>
<dbReference type="InterPro" id="IPR002401">
    <property type="entry name" value="Cyt_P450_E_grp-I"/>
</dbReference>
<gene>
    <name evidence="9" type="ORF">DES52_111124</name>
</gene>
<evidence type="ECO:0000256" key="7">
    <source>
        <dbReference type="PIRSR" id="PIRSR602401-1"/>
    </source>
</evidence>
<dbReference type="RefSeq" id="WP_110887523.1">
    <property type="nucleotide sequence ID" value="NZ_QJSX01000011.1"/>
</dbReference>
<keyword evidence="6 8" id="KW-0503">Monooxygenase</keyword>
<dbReference type="Proteomes" id="UP000248326">
    <property type="component" value="Unassembled WGS sequence"/>
</dbReference>
<dbReference type="EMBL" id="QJSX01000011">
    <property type="protein sequence ID" value="PYE52952.1"/>
    <property type="molecule type" value="Genomic_DNA"/>
</dbReference>
<dbReference type="OrthoDB" id="9789468at2"/>
<keyword evidence="2 7" id="KW-0349">Heme</keyword>
<name>A0A318S3I7_9DEIO</name>
<evidence type="ECO:0000313" key="9">
    <source>
        <dbReference type="EMBL" id="PYE52952.1"/>
    </source>
</evidence>
<dbReference type="Gene3D" id="1.10.630.10">
    <property type="entry name" value="Cytochrome P450"/>
    <property type="match status" value="1"/>
</dbReference>
<dbReference type="AlphaFoldDB" id="A0A318S3I7"/>
<dbReference type="GO" id="GO:0016705">
    <property type="term" value="F:oxidoreductase activity, acting on paired donors, with incorporation or reduction of molecular oxygen"/>
    <property type="evidence" value="ECO:0007669"/>
    <property type="project" value="InterPro"/>
</dbReference>